<dbReference type="Proteomes" id="UP001589773">
    <property type="component" value="Unassembled WGS sequence"/>
</dbReference>
<evidence type="ECO:0000313" key="3">
    <source>
        <dbReference type="Proteomes" id="UP001589773"/>
    </source>
</evidence>
<evidence type="ECO:0000313" key="2">
    <source>
        <dbReference type="EMBL" id="MFC0250442.1"/>
    </source>
</evidence>
<organism evidence="2 3">
    <name type="scientific">Massilia consociata</name>
    <dbReference type="NCBI Taxonomy" id="760117"/>
    <lineage>
        <taxon>Bacteria</taxon>
        <taxon>Pseudomonadati</taxon>
        <taxon>Pseudomonadota</taxon>
        <taxon>Betaproteobacteria</taxon>
        <taxon>Burkholderiales</taxon>
        <taxon>Oxalobacteraceae</taxon>
        <taxon>Telluria group</taxon>
        <taxon>Massilia</taxon>
    </lineage>
</organism>
<protein>
    <recommendedName>
        <fullName evidence="4">Peptidase M60 domain-containing protein</fullName>
    </recommendedName>
</protein>
<accession>A0ABV6FAP0</accession>
<dbReference type="SUPFAM" id="SSF55486">
    <property type="entry name" value="Metalloproteases ('zincins'), catalytic domain"/>
    <property type="match status" value="1"/>
</dbReference>
<dbReference type="EMBL" id="JBHLWP010000001">
    <property type="protein sequence ID" value="MFC0250442.1"/>
    <property type="molecule type" value="Genomic_DNA"/>
</dbReference>
<keyword evidence="3" id="KW-1185">Reference proteome</keyword>
<dbReference type="RefSeq" id="WP_379677192.1">
    <property type="nucleotide sequence ID" value="NZ_JBHLWP010000001.1"/>
</dbReference>
<evidence type="ECO:0000256" key="1">
    <source>
        <dbReference type="SAM" id="MobiDB-lite"/>
    </source>
</evidence>
<evidence type="ECO:0008006" key="4">
    <source>
        <dbReference type="Google" id="ProtNLM"/>
    </source>
</evidence>
<reference evidence="2 3" key="1">
    <citation type="submission" date="2024-09" db="EMBL/GenBank/DDBJ databases">
        <authorList>
            <person name="Sun Q."/>
            <person name="Mori K."/>
        </authorList>
    </citation>
    <scope>NUCLEOTIDE SEQUENCE [LARGE SCALE GENOMIC DNA]</scope>
    <source>
        <strain evidence="2 3">CCM 7792</strain>
    </source>
</reference>
<comment type="caution">
    <text evidence="2">The sequence shown here is derived from an EMBL/GenBank/DDBJ whole genome shotgun (WGS) entry which is preliminary data.</text>
</comment>
<proteinExistence type="predicted"/>
<gene>
    <name evidence="2" type="ORF">ACFFJK_00945</name>
</gene>
<name>A0ABV6FAP0_9BURK</name>
<sequence length="545" mass="57794">MSPNDRLDSSTVMALDEPAQPAGSSAFPTAWAEVHAQADAALLQPALQGNGFTYRHDWGARRGQVVLRLNWGDVTPRSRVFVSVAEGLSGGPETGKFIGAARYTVHNVAPRAGGVDIWVNIEWSTDLLLYADYLVVNPADVTTRTVQVTVHRHSSVPLSDAEADRILADMGTILQSDDSPADVATPVRFVRNGAVRVLPPTVAGTIQTQAEWTTLMTAGTGIKVVQAIRWCGGPGDSIIGCAPVGSPSVNLAVVRFTPGQEGILWAHEYGHNAGNGHRTDDPRALMYPAIGPDHNVVNNAEAERFLSGPTAATGKVLPASGCCCDGEAIQPPRDVRDFVSLHWIEGVPYEAASRYTEDDARRLLAWLVDEPEQHEEFLPQIVSTLCFIGSEVAVQPLIDFVRSPRSGRAVFNAKNAALVRLGDLVNKSGSRAALDFLAGVAAGMDAAKALAAPQASAAKAEAAAAGVTAPGIDALGAELAVSATFGLSLAGTPEAEQAIERLIDDPDAFASVNQAAVEAAEICRTVRARGQREYYRMKAEHRNHL</sequence>
<feature type="region of interest" description="Disordered" evidence="1">
    <location>
        <begin position="1"/>
        <end position="26"/>
    </location>
</feature>